<dbReference type="Gene3D" id="3.90.550.10">
    <property type="entry name" value="Spore Coat Polysaccharide Biosynthesis Protein SpsA, Chain A"/>
    <property type="match status" value="1"/>
</dbReference>
<feature type="site" description="Positions MEP for the nucleophilic attack" evidence="7">
    <location>
        <position position="141"/>
    </location>
</feature>
<dbReference type="PANTHER" id="PTHR32125:SF4">
    <property type="entry name" value="2-C-METHYL-D-ERYTHRITOL 4-PHOSPHATE CYTIDYLYLTRANSFERASE, CHLOROPLASTIC"/>
    <property type="match status" value="1"/>
</dbReference>
<dbReference type="EMBL" id="DRKP01000190">
    <property type="protein sequence ID" value="HEB97786.1"/>
    <property type="molecule type" value="Genomic_DNA"/>
</dbReference>
<comment type="caution">
    <text evidence="8">The sequence shown here is derived from an EMBL/GenBank/DDBJ whole genome shotgun (WGS) entry which is preliminary data.</text>
</comment>
<feature type="site" description="Positions MEP for the nucleophilic attack" evidence="7">
    <location>
        <position position="197"/>
    </location>
</feature>
<dbReference type="InterPro" id="IPR029044">
    <property type="entry name" value="Nucleotide-diphossugar_trans"/>
</dbReference>
<reference evidence="8" key="1">
    <citation type="journal article" date="2020" name="mSystems">
        <title>Genome- and Community-Level Interaction Insights into Carbon Utilization and Element Cycling Functions of Hydrothermarchaeota in Hydrothermal Sediment.</title>
        <authorList>
            <person name="Zhou Z."/>
            <person name="Liu Y."/>
            <person name="Xu W."/>
            <person name="Pan J."/>
            <person name="Luo Z.H."/>
            <person name="Li M."/>
        </authorList>
    </citation>
    <scope>NUCLEOTIDE SEQUENCE [LARGE SCALE GENOMIC DNA]</scope>
    <source>
        <strain evidence="8">HyVt-443</strain>
    </source>
</reference>
<dbReference type="FunFam" id="3.90.550.10:FF:000003">
    <property type="entry name" value="2-C-methyl-D-erythritol 4-phosphate cytidylyltransferase"/>
    <property type="match status" value="1"/>
</dbReference>
<dbReference type="NCBIfam" id="TIGR00453">
    <property type="entry name" value="ispD"/>
    <property type="match status" value="1"/>
</dbReference>
<dbReference type="Proteomes" id="UP000886251">
    <property type="component" value="Unassembled WGS sequence"/>
</dbReference>
<feature type="site" description="Transition state stabilizer" evidence="7">
    <location>
        <position position="7"/>
    </location>
</feature>
<dbReference type="PROSITE" id="PS01295">
    <property type="entry name" value="ISPD"/>
    <property type="match status" value="1"/>
</dbReference>
<name>A0A831RQN3_9GAMM</name>
<evidence type="ECO:0000256" key="4">
    <source>
        <dbReference type="ARBA" id="ARBA00022679"/>
    </source>
</evidence>
<evidence type="ECO:0000256" key="3">
    <source>
        <dbReference type="ARBA" id="ARBA00009789"/>
    </source>
</evidence>
<keyword evidence="5 7" id="KW-0548">Nucleotidyltransferase</keyword>
<comment type="function">
    <text evidence="7">Catalyzes the formation of 4-diphosphocytidyl-2-C-methyl-D-erythritol from CTP and 2-C-methyl-D-erythritol 4-phosphate (MEP).</text>
</comment>
<gene>
    <name evidence="7" type="primary">ispD</name>
    <name evidence="8" type="ORF">ENI96_15305</name>
</gene>
<proteinExistence type="inferred from homology"/>
<dbReference type="InterPro" id="IPR001228">
    <property type="entry name" value="IspD"/>
</dbReference>
<comment type="similarity">
    <text evidence="3 7">Belongs to the IspD/TarI cytidylyltransferase family. IspD subfamily.</text>
</comment>
<accession>A0A831RQN3</accession>
<evidence type="ECO:0000256" key="1">
    <source>
        <dbReference type="ARBA" id="ARBA00001282"/>
    </source>
</evidence>
<comment type="pathway">
    <text evidence="2 7">Isoprenoid biosynthesis; isopentenyl diphosphate biosynthesis via DXP pathway; isopentenyl diphosphate from 1-deoxy-D-xylulose 5-phosphate: step 2/6.</text>
</comment>
<dbReference type="Pfam" id="PF01128">
    <property type="entry name" value="IspD"/>
    <property type="match status" value="1"/>
</dbReference>
<comment type="caution">
    <text evidence="7">Lacks conserved residue(s) required for the propagation of feature annotation.</text>
</comment>
<evidence type="ECO:0000256" key="5">
    <source>
        <dbReference type="ARBA" id="ARBA00022695"/>
    </source>
</evidence>
<dbReference type="EC" id="2.7.7.60" evidence="7"/>
<dbReference type="InterPro" id="IPR018294">
    <property type="entry name" value="ISPD_synthase_CS"/>
</dbReference>
<protein>
    <recommendedName>
        <fullName evidence="7">2-C-methyl-D-erythritol 4-phosphate cytidylyltransferase</fullName>
        <ecNumber evidence="7">2.7.7.60</ecNumber>
    </recommendedName>
    <alternativeName>
        <fullName evidence="7">4-diphosphocytidyl-2C-methyl-D-erythritol synthase</fullName>
    </alternativeName>
    <alternativeName>
        <fullName evidence="7">MEP cytidylyltransferase</fullName>
        <shortName evidence="7">MCT</shortName>
    </alternativeName>
</protein>
<evidence type="ECO:0000313" key="8">
    <source>
        <dbReference type="EMBL" id="HEB97786.1"/>
    </source>
</evidence>
<dbReference type="CDD" id="cd02516">
    <property type="entry name" value="CDP-ME_synthetase"/>
    <property type="match status" value="1"/>
</dbReference>
<dbReference type="GO" id="GO:0019288">
    <property type="term" value="P:isopentenyl diphosphate biosynthetic process, methylerythritol 4-phosphate pathway"/>
    <property type="evidence" value="ECO:0007669"/>
    <property type="project" value="UniProtKB-UniRule"/>
</dbReference>
<dbReference type="HAMAP" id="MF_00108">
    <property type="entry name" value="IspD"/>
    <property type="match status" value="1"/>
</dbReference>
<dbReference type="InterPro" id="IPR034683">
    <property type="entry name" value="IspD/TarI"/>
</dbReference>
<dbReference type="AlphaFoldDB" id="A0A831RQN3"/>
<keyword evidence="4 7" id="KW-0808">Transferase</keyword>
<evidence type="ECO:0000256" key="7">
    <source>
        <dbReference type="HAMAP-Rule" id="MF_00108"/>
    </source>
</evidence>
<evidence type="ECO:0000256" key="2">
    <source>
        <dbReference type="ARBA" id="ARBA00004787"/>
    </source>
</evidence>
<dbReference type="UniPathway" id="UPA00056">
    <property type="reaction ID" value="UER00093"/>
</dbReference>
<comment type="catalytic activity">
    <reaction evidence="1 7">
        <text>2-C-methyl-D-erythritol 4-phosphate + CTP + H(+) = 4-CDP-2-C-methyl-D-erythritol + diphosphate</text>
        <dbReference type="Rhea" id="RHEA:13429"/>
        <dbReference type="ChEBI" id="CHEBI:15378"/>
        <dbReference type="ChEBI" id="CHEBI:33019"/>
        <dbReference type="ChEBI" id="CHEBI:37563"/>
        <dbReference type="ChEBI" id="CHEBI:57823"/>
        <dbReference type="ChEBI" id="CHEBI:58262"/>
        <dbReference type="EC" id="2.7.7.60"/>
    </reaction>
</comment>
<dbReference type="PANTHER" id="PTHR32125">
    <property type="entry name" value="2-C-METHYL-D-ERYTHRITOL 4-PHOSPHATE CYTIDYLYLTRANSFERASE, CHLOROPLASTIC"/>
    <property type="match status" value="1"/>
</dbReference>
<sequence>MGGPIPKQYLQLQGRTVLDHAIGRLLSVGRIRGVRVALSSQDEHWQESRFAADARVVRVAGGVERCHSVRNALHDLATGPAAATDWVLVHDAARPCVRPEDIERLMDRLDGHPVGGLLASPIHDTVKQVDEGNRVRATLPRESLWRAFTPQMFRIGVLLDALEQALSAGRLVTDEAGAMELAGLAPLLVEGSPDNIKITRPGDLALAGFLLRQQEIQDTTGAGES</sequence>
<organism evidence="8">
    <name type="scientific">Sedimenticola thiotaurini</name>
    <dbReference type="NCBI Taxonomy" id="1543721"/>
    <lineage>
        <taxon>Bacteria</taxon>
        <taxon>Pseudomonadati</taxon>
        <taxon>Pseudomonadota</taxon>
        <taxon>Gammaproteobacteria</taxon>
        <taxon>Chromatiales</taxon>
        <taxon>Sedimenticolaceae</taxon>
        <taxon>Sedimenticola</taxon>
    </lineage>
</organism>
<dbReference type="InterPro" id="IPR050088">
    <property type="entry name" value="IspD/TarI_cytidylyltransf_bact"/>
</dbReference>
<evidence type="ECO:0000256" key="6">
    <source>
        <dbReference type="ARBA" id="ARBA00023229"/>
    </source>
</evidence>
<keyword evidence="6 7" id="KW-0414">Isoprene biosynthesis</keyword>
<dbReference type="SUPFAM" id="SSF53448">
    <property type="entry name" value="Nucleotide-diphospho-sugar transferases"/>
    <property type="match status" value="1"/>
</dbReference>
<dbReference type="GO" id="GO:0050518">
    <property type="term" value="F:2-C-methyl-D-erythritol 4-phosphate cytidylyltransferase activity"/>
    <property type="evidence" value="ECO:0007669"/>
    <property type="project" value="UniProtKB-UniRule"/>
</dbReference>